<keyword evidence="3" id="KW-1185">Reference proteome</keyword>
<sequence>MRILKYLLLLILLLVIGAVVFVATQKNEFEVKQSAVIHVKKNVVFSYVNDLRNWEEFGVWKDDDRSMQFIFGDTTIGKGAKYSWKSSANDGETITVFEKENDSIAQKSIISGEKVQTYFTFKDTVGGTKVTWYSKGKLTFKAKVLALLDGGAEKMIGSVYQRSLKKLDKIITHEINTYNIKVNGVVQKTGGWYFQQKITCKIDETQKNISLITAKMMLFFKENQIKLTGSPFVIYHEVNRTENTNTISVCLPMPDEIYTAPGSDYFSGNLAPYQAVKTTLYGDYSHLAEAKMETINHIRKNNLQQNLAFPIIEVYKKSASEIKSPSKWETEIFVATGNQPAQNQTVVKPTPKPQPVVVPAPMVTTPTE</sequence>
<accession>A0ABW9Z5U8</accession>
<dbReference type="InterPro" id="IPR011256">
    <property type="entry name" value="Reg_factor_effector_dom_sf"/>
</dbReference>
<comment type="caution">
    <text evidence="2">The sequence shown here is derived from an EMBL/GenBank/DDBJ whole genome shotgun (WGS) entry which is preliminary data.</text>
</comment>
<dbReference type="Gene3D" id="3.30.530.20">
    <property type="match status" value="1"/>
</dbReference>
<feature type="region of interest" description="Disordered" evidence="1">
    <location>
        <begin position="343"/>
        <end position="368"/>
    </location>
</feature>
<dbReference type="EMBL" id="JAABLM010000003">
    <property type="protein sequence ID" value="NBL64210.1"/>
    <property type="molecule type" value="Genomic_DNA"/>
</dbReference>
<feature type="compositionally biased region" description="Low complexity" evidence="1">
    <location>
        <begin position="359"/>
        <end position="368"/>
    </location>
</feature>
<dbReference type="RefSeq" id="WP_166536037.1">
    <property type="nucleotide sequence ID" value="NZ_JAABLM010000003.1"/>
</dbReference>
<dbReference type="InterPro" id="IPR023393">
    <property type="entry name" value="START-like_dom_sf"/>
</dbReference>
<dbReference type="SUPFAM" id="SSF55961">
    <property type="entry name" value="Bet v1-like"/>
    <property type="match status" value="1"/>
</dbReference>
<organism evidence="2 3">
    <name type="scientific">Flavobacterium ichthyis</name>
    <dbReference type="NCBI Taxonomy" id="2698827"/>
    <lineage>
        <taxon>Bacteria</taxon>
        <taxon>Pseudomonadati</taxon>
        <taxon>Bacteroidota</taxon>
        <taxon>Flavobacteriia</taxon>
        <taxon>Flavobacteriales</taxon>
        <taxon>Flavobacteriaceae</taxon>
        <taxon>Flavobacterium</taxon>
    </lineage>
</organism>
<name>A0ABW9Z5U8_9FLAO</name>
<protein>
    <submittedName>
        <fullName evidence="2">Transcriptional regulator</fullName>
    </submittedName>
</protein>
<dbReference type="Gene3D" id="3.20.80.10">
    <property type="entry name" value="Regulatory factor, effector binding domain"/>
    <property type="match status" value="1"/>
</dbReference>
<evidence type="ECO:0000313" key="2">
    <source>
        <dbReference type="EMBL" id="NBL64210.1"/>
    </source>
</evidence>
<dbReference type="CDD" id="cd07818">
    <property type="entry name" value="SRPBCC_1"/>
    <property type="match status" value="1"/>
</dbReference>
<reference evidence="3" key="1">
    <citation type="submission" date="2020-01" db="EMBL/GenBank/DDBJ databases">
        <title>Sphingomonas sp. strain CSW-10.</title>
        <authorList>
            <person name="Chen W.-M."/>
        </authorList>
    </citation>
    <scope>NUCLEOTIDE SEQUENCE [LARGE SCALE GENOMIC DNA]</scope>
    <source>
        <strain evidence="3">NST-5</strain>
    </source>
</reference>
<gene>
    <name evidence="2" type="ORF">GV828_03225</name>
</gene>
<proteinExistence type="predicted"/>
<dbReference type="Proteomes" id="UP000798602">
    <property type="component" value="Unassembled WGS sequence"/>
</dbReference>
<evidence type="ECO:0000256" key="1">
    <source>
        <dbReference type="SAM" id="MobiDB-lite"/>
    </source>
</evidence>
<evidence type="ECO:0000313" key="3">
    <source>
        <dbReference type="Proteomes" id="UP000798602"/>
    </source>
</evidence>